<dbReference type="AlphaFoldDB" id="A0A9P5MZF4"/>
<feature type="transmembrane region" description="Helical" evidence="1">
    <location>
        <begin position="165"/>
        <end position="189"/>
    </location>
</feature>
<dbReference type="OrthoDB" id="3267804at2759"/>
<keyword evidence="1" id="KW-0472">Membrane</keyword>
<reference evidence="2" key="2">
    <citation type="journal article" date="2020" name="Nat. Commun.">
        <title>Large-scale genome sequencing of mycorrhizal fungi provides insights into the early evolution of symbiotic traits.</title>
        <authorList>
            <person name="Miyauchi S."/>
            <person name="Kiss E."/>
            <person name="Kuo A."/>
            <person name="Drula E."/>
            <person name="Kohler A."/>
            <person name="Sanchez-Garcia M."/>
            <person name="Morin E."/>
            <person name="Andreopoulos B."/>
            <person name="Barry K.W."/>
            <person name="Bonito G."/>
            <person name="Buee M."/>
            <person name="Carver A."/>
            <person name="Chen C."/>
            <person name="Cichocki N."/>
            <person name="Clum A."/>
            <person name="Culley D."/>
            <person name="Crous P.W."/>
            <person name="Fauchery L."/>
            <person name="Girlanda M."/>
            <person name="Hayes R.D."/>
            <person name="Keri Z."/>
            <person name="LaButti K."/>
            <person name="Lipzen A."/>
            <person name="Lombard V."/>
            <person name="Magnuson J."/>
            <person name="Maillard F."/>
            <person name="Murat C."/>
            <person name="Nolan M."/>
            <person name="Ohm R.A."/>
            <person name="Pangilinan J."/>
            <person name="Pereira M.F."/>
            <person name="Perotto S."/>
            <person name="Peter M."/>
            <person name="Pfister S."/>
            <person name="Riley R."/>
            <person name="Sitrit Y."/>
            <person name="Stielow J.B."/>
            <person name="Szollosi G."/>
            <person name="Zifcakova L."/>
            <person name="Stursova M."/>
            <person name="Spatafora J.W."/>
            <person name="Tedersoo L."/>
            <person name="Vaario L.M."/>
            <person name="Yamada A."/>
            <person name="Yan M."/>
            <person name="Wang P."/>
            <person name="Xu J."/>
            <person name="Bruns T."/>
            <person name="Baldrian P."/>
            <person name="Vilgalys R."/>
            <person name="Dunand C."/>
            <person name="Henrissat B."/>
            <person name="Grigoriev I.V."/>
            <person name="Hibbett D."/>
            <person name="Nagy L.G."/>
            <person name="Martin F.M."/>
        </authorList>
    </citation>
    <scope>NUCLEOTIDE SEQUENCE</scope>
    <source>
        <strain evidence="2">Prilba</strain>
    </source>
</reference>
<name>A0A9P5MZF4_9AGAM</name>
<reference evidence="2" key="1">
    <citation type="submission" date="2019-10" db="EMBL/GenBank/DDBJ databases">
        <authorList>
            <consortium name="DOE Joint Genome Institute"/>
            <person name="Kuo A."/>
            <person name="Miyauchi S."/>
            <person name="Kiss E."/>
            <person name="Drula E."/>
            <person name="Kohler A."/>
            <person name="Sanchez-Garcia M."/>
            <person name="Andreopoulos B."/>
            <person name="Barry K.W."/>
            <person name="Bonito G."/>
            <person name="Buee M."/>
            <person name="Carver A."/>
            <person name="Chen C."/>
            <person name="Cichocki N."/>
            <person name="Clum A."/>
            <person name="Culley D."/>
            <person name="Crous P.W."/>
            <person name="Fauchery L."/>
            <person name="Girlanda M."/>
            <person name="Hayes R."/>
            <person name="Keri Z."/>
            <person name="LaButti K."/>
            <person name="Lipzen A."/>
            <person name="Lombard V."/>
            <person name="Magnuson J."/>
            <person name="Maillard F."/>
            <person name="Morin E."/>
            <person name="Murat C."/>
            <person name="Nolan M."/>
            <person name="Ohm R."/>
            <person name="Pangilinan J."/>
            <person name="Pereira M."/>
            <person name="Perotto S."/>
            <person name="Peter M."/>
            <person name="Riley R."/>
            <person name="Sitrit Y."/>
            <person name="Stielow B."/>
            <person name="Szollosi G."/>
            <person name="Zifcakova L."/>
            <person name="Stursova M."/>
            <person name="Spatafora J.W."/>
            <person name="Tedersoo L."/>
            <person name="Vaario L.-M."/>
            <person name="Yamada A."/>
            <person name="Yan M."/>
            <person name="Wang P."/>
            <person name="Xu J."/>
            <person name="Bruns T."/>
            <person name="Baldrian P."/>
            <person name="Vilgalys R."/>
            <person name="Henrissat B."/>
            <person name="Grigoriev I.V."/>
            <person name="Hibbett D."/>
            <person name="Nagy L.G."/>
            <person name="Martin F.M."/>
        </authorList>
    </citation>
    <scope>NUCLEOTIDE SEQUENCE</scope>
    <source>
        <strain evidence="2">Prilba</strain>
    </source>
</reference>
<protein>
    <submittedName>
        <fullName evidence="2">Uncharacterized protein</fullName>
    </submittedName>
</protein>
<dbReference type="EMBL" id="WHVB01000005">
    <property type="protein sequence ID" value="KAF8482462.1"/>
    <property type="molecule type" value="Genomic_DNA"/>
</dbReference>
<keyword evidence="1" id="KW-1133">Transmembrane helix</keyword>
<accession>A0A9P5MZF4</accession>
<keyword evidence="1" id="KW-0812">Transmembrane</keyword>
<sequence length="276" mass="28974">MAPGIFRLPTVCCPLIVPVRLAICLPLLICTLDAYSPPGALFPSPPQAPDIVGSTLPFPLPLPLILNITRPAPLAPGPASGSSNLSPEDARSILEYEYFALRPVPPPSGTHLGRALTLSFVIAAAALSILSLIAFRWFGGPGGDEDDATIVEGDDDSDGRAGRRLHLAALFLGTATRLLLGALGTTAMARVIVERLTIKQGSFIAVEVLGWLLVAVLYFGAFHRICIFCGCGSSATVMKNAVLKNPSFVVPKATPLFCPQPQPLLATGSNSEEIAK</sequence>
<feature type="transmembrane region" description="Helical" evidence="1">
    <location>
        <begin position="201"/>
        <end position="221"/>
    </location>
</feature>
<proteinExistence type="predicted"/>
<dbReference type="Proteomes" id="UP000759537">
    <property type="component" value="Unassembled WGS sequence"/>
</dbReference>
<gene>
    <name evidence="2" type="ORF">DFH94DRAFT_843620</name>
</gene>
<feature type="transmembrane region" description="Helical" evidence="1">
    <location>
        <begin position="115"/>
        <end position="138"/>
    </location>
</feature>
<keyword evidence="3" id="KW-1185">Reference proteome</keyword>
<comment type="caution">
    <text evidence="2">The sequence shown here is derived from an EMBL/GenBank/DDBJ whole genome shotgun (WGS) entry which is preliminary data.</text>
</comment>
<evidence type="ECO:0000256" key="1">
    <source>
        <dbReference type="SAM" id="Phobius"/>
    </source>
</evidence>
<organism evidence="2 3">
    <name type="scientific">Russula ochroleuca</name>
    <dbReference type="NCBI Taxonomy" id="152965"/>
    <lineage>
        <taxon>Eukaryota</taxon>
        <taxon>Fungi</taxon>
        <taxon>Dikarya</taxon>
        <taxon>Basidiomycota</taxon>
        <taxon>Agaricomycotina</taxon>
        <taxon>Agaricomycetes</taxon>
        <taxon>Russulales</taxon>
        <taxon>Russulaceae</taxon>
        <taxon>Russula</taxon>
    </lineage>
</organism>
<evidence type="ECO:0000313" key="3">
    <source>
        <dbReference type="Proteomes" id="UP000759537"/>
    </source>
</evidence>
<evidence type="ECO:0000313" key="2">
    <source>
        <dbReference type="EMBL" id="KAF8482462.1"/>
    </source>
</evidence>